<organism evidence="2 3">
    <name type="scientific">Methylobacterium oryzihabitans</name>
    <dbReference type="NCBI Taxonomy" id="2499852"/>
    <lineage>
        <taxon>Bacteria</taxon>
        <taxon>Pseudomonadati</taxon>
        <taxon>Pseudomonadota</taxon>
        <taxon>Alphaproteobacteria</taxon>
        <taxon>Hyphomicrobiales</taxon>
        <taxon>Methylobacteriaceae</taxon>
        <taxon>Methylobacterium</taxon>
    </lineage>
</organism>
<dbReference type="SUPFAM" id="SSF53300">
    <property type="entry name" value="vWA-like"/>
    <property type="match status" value="1"/>
</dbReference>
<dbReference type="InterPro" id="IPR002881">
    <property type="entry name" value="DUF58"/>
</dbReference>
<dbReference type="EMBL" id="SACP01000009">
    <property type="protein sequence ID" value="RVU18396.1"/>
    <property type="molecule type" value="Genomic_DNA"/>
</dbReference>
<dbReference type="PANTHER" id="PTHR33608:SF6">
    <property type="entry name" value="BLL2464 PROTEIN"/>
    <property type="match status" value="1"/>
</dbReference>
<dbReference type="OrthoDB" id="7779014at2"/>
<accession>A0A3S2XMI6</accession>
<feature type="domain" description="DUF58" evidence="1">
    <location>
        <begin position="54"/>
        <end position="257"/>
    </location>
</feature>
<comment type="caution">
    <text evidence="2">The sequence shown here is derived from an EMBL/GenBank/DDBJ whole genome shotgun (WGS) entry which is preliminary data.</text>
</comment>
<evidence type="ECO:0000313" key="2">
    <source>
        <dbReference type="EMBL" id="RVU18396.1"/>
    </source>
</evidence>
<keyword evidence="3" id="KW-1185">Reference proteome</keyword>
<dbReference type="Proteomes" id="UP000286997">
    <property type="component" value="Unassembled WGS sequence"/>
</dbReference>
<sequence>MPGGARQGAGTVTGDILYRLRGPAAGPGPGAHRSREIGGIGVFRDQVPFWRHPDARRIDLRATLRDPFEGTVVRRFEERRALEVWALVDLSASMRFRGTGVTWDLVTELCIALARSATRIGDAFGLIGCGAGPDLMLPASRRRGTADVVADRLAAIRPRGTSADGLLTAASSLAGRRKLVMVVSDFRLPEALIGALFARLQGHDVVPVAIEDGALDEGLPAFGLIELEDLEGGGRRRVMMRPSLRTRWLAREAERRESFRRLALRHGRPPYRLADRFDGDDFSRHLLWTAA</sequence>
<dbReference type="CDD" id="cd00198">
    <property type="entry name" value="vWFA"/>
    <property type="match status" value="1"/>
</dbReference>
<evidence type="ECO:0000313" key="3">
    <source>
        <dbReference type="Proteomes" id="UP000286997"/>
    </source>
</evidence>
<protein>
    <submittedName>
        <fullName evidence="2">DUF58 domain-containing protein</fullName>
    </submittedName>
</protein>
<dbReference type="InterPro" id="IPR036465">
    <property type="entry name" value="vWFA_dom_sf"/>
</dbReference>
<evidence type="ECO:0000259" key="1">
    <source>
        <dbReference type="Pfam" id="PF01882"/>
    </source>
</evidence>
<name>A0A3S2XMI6_9HYPH</name>
<gene>
    <name evidence="2" type="ORF">EOE48_10900</name>
</gene>
<reference evidence="2 3" key="1">
    <citation type="submission" date="2019-01" db="EMBL/GenBank/DDBJ databases">
        <authorList>
            <person name="Chen W.-M."/>
        </authorList>
    </citation>
    <scope>NUCLEOTIDE SEQUENCE [LARGE SCALE GENOMIC DNA]</scope>
    <source>
        <strain evidence="2 3">TER-1</strain>
    </source>
</reference>
<proteinExistence type="predicted"/>
<dbReference type="Gene3D" id="3.40.50.410">
    <property type="entry name" value="von Willebrand factor, type A domain"/>
    <property type="match status" value="1"/>
</dbReference>
<dbReference type="PANTHER" id="PTHR33608">
    <property type="entry name" value="BLL2464 PROTEIN"/>
    <property type="match status" value="1"/>
</dbReference>
<dbReference type="Pfam" id="PF01882">
    <property type="entry name" value="DUF58"/>
    <property type="match status" value="1"/>
</dbReference>
<dbReference type="AlphaFoldDB" id="A0A3S2XMI6"/>